<reference evidence="1 2" key="1">
    <citation type="submission" date="2023-10" db="EMBL/GenBank/DDBJ databases">
        <title>Chromosome-scale genome assembly provides insights into flower coloration mechanisms of Canna indica.</title>
        <authorList>
            <person name="Li C."/>
        </authorList>
    </citation>
    <scope>NUCLEOTIDE SEQUENCE [LARGE SCALE GENOMIC DNA]</scope>
    <source>
        <tissue evidence="1">Flower</tissue>
    </source>
</reference>
<dbReference type="Proteomes" id="UP001327560">
    <property type="component" value="Chromosome 7"/>
</dbReference>
<gene>
    <name evidence="1" type="ORF">Cni_G21965</name>
</gene>
<organism evidence="1 2">
    <name type="scientific">Canna indica</name>
    <name type="common">Indian-shot</name>
    <dbReference type="NCBI Taxonomy" id="4628"/>
    <lineage>
        <taxon>Eukaryota</taxon>
        <taxon>Viridiplantae</taxon>
        <taxon>Streptophyta</taxon>
        <taxon>Embryophyta</taxon>
        <taxon>Tracheophyta</taxon>
        <taxon>Spermatophyta</taxon>
        <taxon>Magnoliopsida</taxon>
        <taxon>Liliopsida</taxon>
        <taxon>Zingiberales</taxon>
        <taxon>Cannaceae</taxon>
        <taxon>Canna</taxon>
    </lineage>
</organism>
<protein>
    <submittedName>
        <fullName evidence="1">Uncharacterized protein</fullName>
    </submittedName>
</protein>
<keyword evidence="2" id="KW-1185">Reference proteome</keyword>
<name>A0AAQ3KVY3_9LILI</name>
<evidence type="ECO:0000313" key="2">
    <source>
        <dbReference type="Proteomes" id="UP001327560"/>
    </source>
</evidence>
<dbReference type="EMBL" id="CP136896">
    <property type="protein sequence ID" value="WOL13196.1"/>
    <property type="molecule type" value="Genomic_DNA"/>
</dbReference>
<proteinExistence type="predicted"/>
<sequence length="128" mass="14684">MFYQGSWLGKHLLDPRVLKELQRMPSEILCIRLVKSYAVFFHFWHNELVSQNQTGAGYLLAINKDQDMDNPSLVCYTPILASHVNGDGQFSFPQLSLRPFYQQPPPPSWLYCSASTSQAEFMLLIGQE</sequence>
<accession>A0AAQ3KVY3</accession>
<dbReference type="AlphaFoldDB" id="A0AAQ3KVY3"/>
<evidence type="ECO:0000313" key="1">
    <source>
        <dbReference type="EMBL" id="WOL13196.1"/>
    </source>
</evidence>